<name>A0A0N1IT83_9HYME</name>
<dbReference type="EMBL" id="KQ435872">
    <property type="protein sequence ID" value="KOX70224.1"/>
    <property type="molecule type" value="Genomic_DNA"/>
</dbReference>
<evidence type="ECO:0000313" key="2">
    <source>
        <dbReference type="Proteomes" id="UP000053105"/>
    </source>
</evidence>
<dbReference type="AlphaFoldDB" id="A0A0N1IT83"/>
<gene>
    <name evidence="1" type="ORF">WN51_05660</name>
</gene>
<dbReference type="Gene3D" id="3.30.420.10">
    <property type="entry name" value="Ribonuclease H-like superfamily/Ribonuclease H"/>
    <property type="match status" value="1"/>
</dbReference>
<dbReference type="PANTHER" id="PTHR47326:SF1">
    <property type="entry name" value="HTH PSQ-TYPE DOMAIN-CONTAINING PROTEIN"/>
    <property type="match status" value="1"/>
</dbReference>
<keyword evidence="2" id="KW-1185">Reference proteome</keyword>
<sequence>MTLCQNWLNRQYFQGWISRGQPISWLPRSPDLTSLDFYLWGTLKEKVYSTEVRTGDELITKSTSPTKRLDNIATNLNQ</sequence>
<dbReference type="InterPro" id="IPR036397">
    <property type="entry name" value="RNaseH_sf"/>
</dbReference>
<evidence type="ECO:0000313" key="1">
    <source>
        <dbReference type="EMBL" id="KOX70224.1"/>
    </source>
</evidence>
<protein>
    <submittedName>
        <fullName evidence="1">Uncharacterized protein</fullName>
    </submittedName>
</protein>
<reference evidence="1 2" key="1">
    <citation type="submission" date="2015-07" db="EMBL/GenBank/DDBJ databases">
        <title>The genome of Melipona quadrifasciata.</title>
        <authorList>
            <person name="Pan H."/>
            <person name="Kapheim K."/>
        </authorList>
    </citation>
    <scope>NUCLEOTIDE SEQUENCE [LARGE SCALE GENOMIC DNA]</scope>
    <source>
        <strain evidence="1">0111107301</strain>
        <tissue evidence="1">Whole body</tissue>
    </source>
</reference>
<dbReference type="GO" id="GO:0003676">
    <property type="term" value="F:nucleic acid binding"/>
    <property type="evidence" value="ECO:0007669"/>
    <property type="project" value="InterPro"/>
</dbReference>
<organism evidence="1 2">
    <name type="scientific">Melipona quadrifasciata</name>
    <dbReference type="NCBI Taxonomy" id="166423"/>
    <lineage>
        <taxon>Eukaryota</taxon>
        <taxon>Metazoa</taxon>
        <taxon>Ecdysozoa</taxon>
        <taxon>Arthropoda</taxon>
        <taxon>Hexapoda</taxon>
        <taxon>Insecta</taxon>
        <taxon>Pterygota</taxon>
        <taxon>Neoptera</taxon>
        <taxon>Endopterygota</taxon>
        <taxon>Hymenoptera</taxon>
        <taxon>Apocrita</taxon>
        <taxon>Aculeata</taxon>
        <taxon>Apoidea</taxon>
        <taxon>Anthophila</taxon>
        <taxon>Apidae</taxon>
        <taxon>Melipona</taxon>
    </lineage>
</organism>
<accession>A0A0N1IT83</accession>
<dbReference type="OrthoDB" id="9986793at2759"/>
<proteinExistence type="predicted"/>
<dbReference type="Proteomes" id="UP000053105">
    <property type="component" value="Unassembled WGS sequence"/>
</dbReference>
<dbReference type="STRING" id="166423.A0A0N1IT83"/>
<dbReference type="PANTHER" id="PTHR47326">
    <property type="entry name" value="TRANSPOSABLE ELEMENT TC3 TRANSPOSASE-LIKE PROTEIN"/>
    <property type="match status" value="1"/>
</dbReference>